<proteinExistence type="predicted"/>
<dbReference type="PANTHER" id="PTHR39586">
    <property type="entry name" value="CYTOPLASMIC PROTEIN-RELATED"/>
    <property type="match status" value="1"/>
</dbReference>
<dbReference type="SUPFAM" id="SSF158452">
    <property type="entry name" value="YqcC-like"/>
    <property type="match status" value="1"/>
</dbReference>
<dbReference type="Proteomes" id="UP000663069">
    <property type="component" value="Chromosome"/>
</dbReference>
<dbReference type="InterPro" id="IPR007384">
    <property type="entry name" value="UCP006257"/>
</dbReference>
<gene>
    <name evidence="2" type="ORF">IHV77_11165</name>
</gene>
<dbReference type="InterPro" id="IPR036814">
    <property type="entry name" value="YqcC-like_sf"/>
</dbReference>
<evidence type="ECO:0000313" key="2">
    <source>
        <dbReference type="EMBL" id="QPB42438.1"/>
    </source>
</evidence>
<accession>A0ABX6UYI6</accession>
<dbReference type="InterPro" id="IPR023376">
    <property type="entry name" value="YqcC-like_dom"/>
</dbReference>
<dbReference type="Pfam" id="PF04287">
    <property type="entry name" value="DUF446"/>
    <property type="match status" value="1"/>
</dbReference>
<dbReference type="EMBL" id="CP063056">
    <property type="protein sequence ID" value="QPB42438.1"/>
    <property type="molecule type" value="Genomic_DNA"/>
</dbReference>
<dbReference type="Gene3D" id="1.20.1440.40">
    <property type="entry name" value="YqcC-like"/>
    <property type="match status" value="1"/>
</dbReference>
<dbReference type="PANTHER" id="PTHR39586:SF1">
    <property type="entry name" value="CYTOPLASMIC PROTEIN"/>
    <property type="match status" value="1"/>
</dbReference>
<sequence length="104" mass="12067">MRNQTKIYLEQLRQTMQRLNLWQAVPPAQEAFLSQEPFSLDTMAPEEWLQWVFIPRMQALLESGTPLPNQIAISPYIEEALKEFDELTALLAPLVALEELLQNQ</sequence>
<name>A0ABX6UYI6_9PAST</name>
<evidence type="ECO:0000259" key="1">
    <source>
        <dbReference type="Pfam" id="PF04287"/>
    </source>
</evidence>
<dbReference type="PIRSF" id="PIRSF006257">
    <property type="entry name" value="UCP006257"/>
    <property type="match status" value="1"/>
</dbReference>
<protein>
    <submittedName>
        <fullName evidence="2">YqcC family protein</fullName>
    </submittedName>
</protein>
<feature type="domain" description="YqcC-like" evidence="1">
    <location>
        <begin position="6"/>
        <end position="100"/>
    </location>
</feature>
<evidence type="ECO:0000313" key="3">
    <source>
        <dbReference type="Proteomes" id="UP000663069"/>
    </source>
</evidence>
<keyword evidence="3" id="KW-1185">Reference proteome</keyword>
<organism evidence="2 3">
    <name type="scientific">Rodentibacter haemolyticus</name>
    <dbReference type="NCBI Taxonomy" id="2778911"/>
    <lineage>
        <taxon>Bacteria</taxon>
        <taxon>Pseudomonadati</taxon>
        <taxon>Pseudomonadota</taxon>
        <taxon>Gammaproteobacteria</taxon>
        <taxon>Pasteurellales</taxon>
        <taxon>Pasteurellaceae</taxon>
        <taxon>Rodentibacter</taxon>
    </lineage>
</organism>
<dbReference type="RefSeq" id="WP_194812018.1">
    <property type="nucleotide sequence ID" value="NZ_CP063056.1"/>
</dbReference>
<reference evidence="2 3" key="1">
    <citation type="submission" date="2020-10" db="EMBL/GenBank/DDBJ databases">
        <title>Genome Sequencing of Rodentibacter spp. strain DSM111151.</title>
        <authorList>
            <person name="Benga L."/>
            <person name="Lautwein T."/>
        </authorList>
    </citation>
    <scope>NUCLEOTIDE SEQUENCE [LARGE SCALE GENOMIC DNA]</scope>
    <source>
        <strain evidence="2 3">DSM 111151</strain>
    </source>
</reference>